<comment type="caution">
    <text evidence="4">The sequence shown here is derived from an EMBL/GenBank/DDBJ whole genome shotgun (WGS) entry which is preliminary data.</text>
</comment>
<dbReference type="PANTHER" id="PTHR46481">
    <property type="entry name" value="ZINC FINGER BED DOMAIN-CONTAINING PROTEIN 4"/>
    <property type="match status" value="1"/>
</dbReference>
<dbReference type="Pfam" id="PF05699">
    <property type="entry name" value="Dimer_Tnp_hAT"/>
    <property type="match status" value="1"/>
</dbReference>
<dbReference type="GO" id="GO:0003677">
    <property type="term" value="F:DNA binding"/>
    <property type="evidence" value="ECO:0007669"/>
    <property type="project" value="UniProtKB-KW"/>
</dbReference>
<feature type="domain" description="hAT-like transposase RNase-H fold" evidence="3">
    <location>
        <begin position="214"/>
        <end position="317"/>
    </location>
</feature>
<dbReference type="InterPro" id="IPR012337">
    <property type="entry name" value="RNaseH-like_sf"/>
</dbReference>
<dbReference type="Pfam" id="PF14372">
    <property type="entry name" value="hAT-like_RNase-H"/>
    <property type="match status" value="1"/>
</dbReference>
<dbReference type="PANTHER" id="PTHR46481:SF8">
    <property type="entry name" value="ZINC FINGER BED DOMAIN-CONTAINING PROTEIN RICESLEEPER 1-LIKE"/>
    <property type="match status" value="1"/>
</dbReference>
<evidence type="ECO:0000259" key="3">
    <source>
        <dbReference type="Pfam" id="PF14372"/>
    </source>
</evidence>
<dbReference type="InterPro" id="IPR052035">
    <property type="entry name" value="ZnF_BED_domain_contain"/>
</dbReference>
<protein>
    <recommendedName>
        <fullName evidence="6">Transposase</fullName>
    </recommendedName>
</protein>
<keyword evidence="5" id="KW-1185">Reference proteome</keyword>
<dbReference type="EMBL" id="JBGMDY010000006">
    <property type="protein sequence ID" value="KAL2330892.1"/>
    <property type="molecule type" value="Genomic_DNA"/>
</dbReference>
<evidence type="ECO:0008006" key="6">
    <source>
        <dbReference type="Google" id="ProtNLM"/>
    </source>
</evidence>
<evidence type="ECO:0000313" key="5">
    <source>
        <dbReference type="Proteomes" id="UP001603857"/>
    </source>
</evidence>
<dbReference type="InterPro" id="IPR008906">
    <property type="entry name" value="HATC_C_dom"/>
</dbReference>
<dbReference type="InterPro" id="IPR025525">
    <property type="entry name" value="hAT-like_transposase_RNase-H"/>
</dbReference>
<name>A0ABD1M533_9FABA</name>
<reference evidence="4 5" key="1">
    <citation type="submission" date="2024-08" db="EMBL/GenBank/DDBJ databases">
        <title>Insights into the chromosomal genome structure of Flemingia macrophylla.</title>
        <authorList>
            <person name="Ding Y."/>
            <person name="Zhao Y."/>
            <person name="Bi W."/>
            <person name="Wu M."/>
            <person name="Zhao G."/>
            <person name="Gong Y."/>
            <person name="Li W."/>
            <person name="Zhang P."/>
        </authorList>
    </citation>
    <scope>NUCLEOTIDE SEQUENCE [LARGE SCALE GENOMIC DNA]</scope>
    <source>
        <strain evidence="4">DYQJB</strain>
        <tissue evidence="4">Leaf</tissue>
    </source>
</reference>
<accession>A0ABD1M533</accession>
<evidence type="ECO:0000256" key="1">
    <source>
        <dbReference type="ARBA" id="ARBA00023125"/>
    </source>
</evidence>
<evidence type="ECO:0000259" key="2">
    <source>
        <dbReference type="Pfam" id="PF05699"/>
    </source>
</evidence>
<gene>
    <name evidence="4" type="ORF">Fmac_018473</name>
</gene>
<sequence length="424" mass="48998">MCLMAHFIDNNWKLYKKIINFCQVTSHSGEIMAKSIELCLNSWGLHRILSFTVDNASSNDVGIQYLKKRLMSWNCLVLNGDYIHMRCCAHILNLIVKDGLKEIDNSILRIRAAVKYIRSSPSRLSKFKACVERENNEYKGLVCLDVETRWNSTYLMLQAALKHQQAFEELEMVDNKYVDELMKGKGVPTHEDWDYARSILPFLKFFYEVTLYLSGSSYVTANMYMLEAFGIRMKINEACNSMDISTRTMAEKVKRKYDKYWGNPESLNMLLLIAVVLDPRYKLIFVNWQISQVFNYDVATQLKGKLESCLKSLFEEYRHEMGEGLQGDSQSSGCSNDRYGYRQFLQSGECSNDRYGYHEFLQSSGPNKYELSKYLEESLESEDLNILTWWNLNSSRFPILGKIARDVLAIPVTTVASESTFSTG</sequence>
<keyword evidence="1" id="KW-0238">DNA-binding</keyword>
<evidence type="ECO:0000313" key="4">
    <source>
        <dbReference type="EMBL" id="KAL2330892.1"/>
    </source>
</evidence>
<proteinExistence type="predicted"/>
<dbReference type="Proteomes" id="UP001603857">
    <property type="component" value="Unassembled WGS sequence"/>
</dbReference>
<dbReference type="AlphaFoldDB" id="A0ABD1M533"/>
<feature type="domain" description="HAT C-terminal dimerisation" evidence="2">
    <location>
        <begin position="370"/>
        <end position="424"/>
    </location>
</feature>
<organism evidence="4 5">
    <name type="scientific">Flemingia macrophylla</name>
    <dbReference type="NCBI Taxonomy" id="520843"/>
    <lineage>
        <taxon>Eukaryota</taxon>
        <taxon>Viridiplantae</taxon>
        <taxon>Streptophyta</taxon>
        <taxon>Embryophyta</taxon>
        <taxon>Tracheophyta</taxon>
        <taxon>Spermatophyta</taxon>
        <taxon>Magnoliopsida</taxon>
        <taxon>eudicotyledons</taxon>
        <taxon>Gunneridae</taxon>
        <taxon>Pentapetalae</taxon>
        <taxon>rosids</taxon>
        <taxon>fabids</taxon>
        <taxon>Fabales</taxon>
        <taxon>Fabaceae</taxon>
        <taxon>Papilionoideae</taxon>
        <taxon>50 kb inversion clade</taxon>
        <taxon>NPAAA clade</taxon>
        <taxon>indigoferoid/millettioid clade</taxon>
        <taxon>Phaseoleae</taxon>
        <taxon>Flemingia</taxon>
    </lineage>
</organism>
<dbReference type="SUPFAM" id="SSF53098">
    <property type="entry name" value="Ribonuclease H-like"/>
    <property type="match status" value="1"/>
</dbReference>